<accession>A0A2A5JQQ2</accession>
<reference evidence="3" key="1">
    <citation type="journal article" date="2019" name="Genome Announc.">
        <title>Draft Genome Sequence of Pseudoalteromonas piscicida Strain 36Y ROTHPW, an Hypersaline Seawater Isolate from the South Coast of Sonora, Mexico.</title>
        <authorList>
            <person name="Sanchez-Diaz R."/>
            <person name="Molina-Garza Z.J."/>
            <person name="Cruz-Suarez L.E."/>
            <person name="Selvin J."/>
            <person name="Kiran G.S."/>
            <person name="Ibarra-Gamez J.C."/>
            <person name="Gomez-Gil B."/>
            <person name="Galaviz-Silva L."/>
        </authorList>
    </citation>
    <scope>NUCLEOTIDE SEQUENCE [LARGE SCALE GENOMIC DNA]</scope>
    <source>
        <strain evidence="3">36Y_RITHPW</strain>
    </source>
</reference>
<dbReference type="EMBL" id="NKHF01000047">
    <property type="protein sequence ID" value="PCK31697.1"/>
    <property type="molecule type" value="Genomic_DNA"/>
</dbReference>
<comment type="caution">
    <text evidence="2">The sequence shown here is derived from an EMBL/GenBank/DDBJ whole genome shotgun (WGS) entry which is preliminary data.</text>
</comment>
<feature type="region of interest" description="Disordered" evidence="1">
    <location>
        <begin position="40"/>
        <end position="61"/>
    </location>
</feature>
<evidence type="ECO:0000313" key="2">
    <source>
        <dbReference type="EMBL" id="PCK31697.1"/>
    </source>
</evidence>
<proteinExistence type="predicted"/>
<dbReference type="RefSeq" id="WP_099642115.1">
    <property type="nucleotide sequence ID" value="NZ_JAQPZX010000013.1"/>
</dbReference>
<organism evidence="2 3">
    <name type="scientific">Pseudoalteromonas piscicida</name>
    <dbReference type="NCBI Taxonomy" id="43662"/>
    <lineage>
        <taxon>Bacteria</taxon>
        <taxon>Pseudomonadati</taxon>
        <taxon>Pseudomonadota</taxon>
        <taxon>Gammaproteobacteria</taxon>
        <taxon>Alteromonadales</taxon>
        <taxon>Pseudoalteromonadaceae</taxon>
        <taxon>Pseudoalteromonas</taxon>
    </lineage>
</organism>
<name>A0A2A5JQQ2_PSEO7</name>
<evidence type="ECO:0000256" key="1">
    <source>
        <dbReference type="SAM" id="MobiDB-lite"/>
    </source>
</evidence>
<dbReference type="OrthoDB" id="9975835at2"/>
<sequence length="61" mass="6436">MKLVFTKKKFKNLSQSEQQLAKALTPNVAGGNNACGPASKRCQIDQQPSGEVTSGGVPVTF</sequence>
<dbReference type="Proteomes" id="UP000228621">
    <property type="component" value="Unassembled WGS sequence"/>
</dbReference>
<dbReference type="AlphaFoldDB" id="A0A2A5JQQ2"/>
<evidence type="ECO:0000313" key="3">
    <source>
        <dbReference type="Proteomes" id="UP000228621"/>
    </source>
</evidence>
<protein>
    <submittedName>
        <fullName evidence="2">Uncharacterized protein</fullName>
    </submittedName>
</protein>
<gene>
    <name evidence="2" type="ORF">CEX98_10960</name>
</gene>
<keyword evidence="3" id="KW-1185">Reference proteome</keyword>